<keyword evidence="3" id="KW-1185">Reference proteome</keyword>
<dbReference type="EMBL" id="BKAG01000049">
    <property type="protein sequence ID" value="GEP45426.1"/>
    <property type="molecule type" value="Genomic_DNA"/>
</dbReference>
<comment type="caution">
    <text evidence="2">The sequence shown here is derived from an EMBL/GenBank/DDBJ whole genome shotgun (WGS) entry which is preliminary data.</text>
</comment>
<accession>A0A512MFE9</accession>
<feature type="transmembrane region" description="Helical" evidence="1">
    <location>
        <begin position="6"/>
        <end position="23"/>
    </location>
</feature>
<keyword evidence="1" id="KW-0472">Membrane</keyword>
<gene>
    <name evidence="2" type="ORF">BGE01nite_47170</name>
</gene>
<evidence type="ECO:0008006" key="4">
    <source>
        <dbReference type="Google" id="ProtNLM"/>
    </source>
</evidence>
<reference evidence="2 3" key="1">
    <citation type="submission" date="2019-07" db="EMBL/GenBank/DDBJ databases">
        <title>Whole genome shotgun sequence of Brevifollis gellanilyticus NBRC 108608.</title>
        <authorList>
            <person name="Hosoyama A."/>
            <person name="Uohara A."/>
            <person name="Ohji S."/>
            <person name="Ichikawa N."/>
        </authorList>
    </citation>
    <scope>NUCLEOTIDE SEQUENCE [LARGE SCALE GENOMIC DNA]</scope>
    <source>
        <strain evidence="2 3">NBRC 108608</strain>
    </source>
</reference>
<feature type="transmembrane region" description="Helical" evidence="1">
    <location>
        <begin position="121"/>
        <end position="140"/>
    </location>
</feature>
<dbReference type="AlphaFoldDB" id="A0A512MFE9"/>
<protein>
    <recommendedName>
        <fullName evidence="4">Peptidase</fullName>
    </recommendedName>
</protein>
<evidence type="ECO:0000313" key="2">
    <source>
        <dbReference type="EMBL" id="GEP45426.1"/>
    </source>
</evidence>
<evidence type="ECO:0000313" key="3">
    <source>
        <dbReference type="Proteomes" id="UP000321577"/>
    </source>
</evidence>
<evidence type="ECO:0000256" key="1">
    <source>
        <dbReference type="SAM" id="Phobius"/>
    </source>
</evidence>
<name>A0A512MFE9_9BACT</name>
<feature type="transmembrane region" description="Helical" evidence="1">
    <location>
        <begin position="146"/>
        <end position="163"/>
    </location>
</feature>
<dbReference type="RefSeq" id="WP_146854316.1">
    <property type="nucleotide sequence ID" value="NZ_BKAG01000049.1"/>
</dbReference>
<keyword evidence="1" id="KW-1133">Transmembrane helix</keyword>
<dbReference type="PANTHER" id="PTHR36434:SF1">
    <property type="entry name" value="MEMBRANE PROTEASE YUGP-RELATED"/>
    <property type="match status" value="1"/>
</dbReference>
<dbReference type="OrthoDB" id="187209at2"/>
<keyword evidence="1" id="KW-0812">Transmembrane</keyword>
<organism evidence="2 3">
    <name type="scientific">Brevifollis gellanilyticus</name>
    <dbReference type="NCBI Taxonomy" id="748831"/>
    <lineage>
        <taxon>Bacteria</taxon>
        <taxon>Pseudomonadati</taxon>
        <taxon>Verrucomicrobiota</taxon>
        <taxon>Verrucomicrobiia</taxon>
        <taxon>Verrucomicrobiales</taxon>
        <taxon>Verrucomicrobiaceae</taxon>
    </lineage>
</organism>
<sequence>MLVIPILLLVVCIGICRWASGRYEDMWQQGSKERVPTAHTGAEMAQLFFNFEGISDVEIIEHNGVVTNYFDPSRRRLFLNREVAKGTTMAAWTVALHEAGHAAQEGEALGELKWRQSVIKLTRYAPTLAAVIAVGAMILLKFPPRFAMMALLAMCLVILLLNLGTMSTEFKANASVRRFLEKHLAKWSLARDKMDGYLHRAATREVGDMLRSPRYFFFSAMPGTGASRPVKKDEMTDPKA</sequence>
<dbReference type="InterPro" id="IPR007395">
    <property type="entry name" value="Zn_peptidase_2"/>
</dbReference>
<proteinExistence type="predicted"/>
<dbReference type="PANTHER" id="PTHR36434">
    <property type="entry name" value="MEMBRANE PROTEASE YUGP-RELATED"/>
    <property type="match status" value="1"/>
</dbReference>
<dbReference type="Pfam" id="PF04298">
    <property type="entry name" value="Zn_peptidase_2"/>
    <property type="match status" value="1"/>
</dbReference>
<dbReference type="Proteomes" id="UP000321577">
    <property type="component" value="Unassembled WGS sequence"/>
</dbReference>